<name>A0ABP9GA03_9SPHI</name>
<reference evidence="3" key="1">
    <citation type="journal article" date="2019" name="Int. J. Syst. Evol. Microbiol.">
        <title>The Global Catalogue of Microorganisms (GCM) 10K type strain sequencing project: providing services to taxonomists for standard genome sequencing and annotation.</title>
        <authorList>
            <consortium name="The Broad Institute Genomics Platform"/>
            <consortium name="The Broad Institute Genome Sequencing Center for Infectious Disease"/>
            <person name="Wu L."/>
            <person name="Ma J."/>
        </authorList>
    </citation>
    <scope>NUCLEOTIDE SEQUENCE [LARGE SCALE GENOMIC DNA]</scope>
    <source>
        <strain evidence="3">JCM 18283</strain>
    </source>
</reference>
<evidence type="ECO:0000313" key="2">
    <source>
        <dbReference type="EMBL" id="GAA4930199.1"/>
    </source>
</evidence>
<keyword evidence="3" id="KW-1185">Reference proteome</keyword>
<feature type="signal peptide" evidence="1">
    <location>
        <begin position="1"/>
        <end position="22"/>
    </location>
</feature>
<feature type="chain" id="PRO_5045749229" description="YD repeat-containing protein" evidence="1">
    <location>
        <begin position="23"/>
        <end position="160"/>
    </location>
</feature>
<gene>
    <name evidence="2" type="ORF">GCM10023313_38780</name>
</gene>
<accession>A0ABP9GA03</accession>
<proteinExistence type="predicted"/>
<evidence type="ECO:0000256" key="1">
    <source>
        <dbReference type="SAM" id="SignalP"/>
    </source>
</evidence>
<protein>
    <recommendedName>
        <fullName evidence="4">YD repeat-containing protein</fullName>
    </recommendedName>
</protein>
<comment type="caution">
    <text evidence="2">The sequence shown here is derived from an EMBL/GenBank/DDBJ whole genome shotgun (WGS) entry which is preliminary data.</text>
</comment>
<keyword evidence="1" id="KW-0732">Signal</keyword>
<dbReference type="EMBL" id="BAABJI010000004">
    <property type="protein sequence ID" value="GAA4930199.1"/>
    <property type="molecule type" value="Genomic_DNA"/>
</dbReference>
<dbReference type="Proteomes" id="UP001501436">
    <property type="component" value="Unassembled WGS sequence"/>
</dbReference>
<sequence>MIMKSFYLFLLLFISGLGSANAQIRSTSTNVNVFGDTVINYSDGSSVKKSTNIFGDKIVTFTDSDKSETEILTNSFGNTTKKTTTPDGQTTRSYSYSKDVNVFGDKIVRYSDGTSVKTSKDIFGDKTITVTQNGKTVKTIKVSKDISGNEIQTVTKANDE</sequence>
<evidence type="ECO:0000313" key="3">
    <source>
        <dbReference type="Proteomes" id="UP001501436"/>
    </source>
</evidence>
<organism evidence="2 3">
    <name type="scientific">Mucilaginibacter defluvii</name>
    <dbReference type="NCBI Taxonomy" id="1196019"/>
    <lineage>
        <taxon>Bacteria</taxon>
        <taxon>Pseudomonadati</taxon>
        <taxon>Bacteroidota</taxon>
        <taxon>Sphingobacteriia</taxon>
        <taxon>Sphingobacteriales</taxon>
        <taxon>Sphingobacteriaceae</taxon>
        <taxon>Mucilaginibacter</taxon>
    </lineage>
</organism>
<evidence type="ECO:0008006" key="4">
    <source>
        <dbReference type="Google" id="ProtNLM"/>
    </source>
</evidence>